<evidence type="ECO:0000256" key="4">
    <source>
        <dbReference type="RuleBase" id="RU000389"/>
    </source>
</evidence>
<dbReference type="InterPro" id="IPR012902">
    <property type="entry name" value="N_methyl_site"/>
</dbReference>
<keyword evidence="5" id="KW-1133">Transmembrane helix</keyword>
<dbReference type="Pfam" id="PF07963">
    <property type="entry name" value="N_methyl"/>
    <property type="match status" value="1"/>
</dbReference>
<evidence type="ECO:0000313" key="7">
    <source>
        <dbReference type="Proteomes" id="UP000323819"/>
    </source>
</evidence>
<dbReference type="Proteomes" id="UP000323819">
    <property type="component" value="Unassembled WGS sequence"/>
</dbReference>
<dbReference type="EMBL" id="VSIJ01000033">
    <property type="protein sequence ID" value="TXX64915.1"/>
    <property type="molecule type" value="Genomic_DNA"/>
</dbReference>
<dbReference type="Gene3D" id="3.30.700.10">
    <property type="entry name" value="Glycoprotein, Type 4 Pilin"/>
    <property type="match status" value="1"/>
</dbReference>
<feature type="transmembrane region" description="Helical" evidence="5">
    <location>
        <begin position="12"/>
        <end position="32"/>
    </location>
</feature>
<reference evidence="6 7" key="1">
    <citation type="submission" date="2019-06" db="EMBL/GenBank/DDBJ databases">
        <title>Vibrio cholerae phylogeny based on whole-genome sequencing reveals genetic diversity and population strucutre.</title>
        <authorList>
            <person name="Zhiqiu Y."/>
            <person name="Bin L."/>
            <person name="Lingyan J."/>
        </authorList>
    </citation>
    <scope>NUCLEOTIDE SEQUENCE [LARGE SCALE GENOMIC DNA]</scope>
    <source>
        <strain evidence="6 7">N2814</strain>
    </source>
</reference>
<protein>
    <submittedName>
        <fullName evidence="6">Pilin</fullName>
    </submittedName>
</protein>
<keyword evidence="4" id="KW-0281">Fimbrium</keyword>
<sequence length="142" mass="14678">MKAYKNKQQQGFTLIELMIVVAIIGVLAAIAVPQYQKYVAKSEAAAALASITGHRTNVETYVLENGSFPAIGDLAPPSASIGTIQYGAAQASGAGSIVFAFGTSGASPSVVNRNVTLARDENGSWKCTTTIDTKIAPKGCTP</sequence>
<keyword evidence="5" id="KW-0472">Membrane</keyword>
<name>A0ABD7SL52_VIBCL</name>
<comment type="subunit">
    <text evidence="2">The pili are polar flexible filaments of about 5.4 nanometers diameter and 2.5 micrometers average length; they consist of only a single polypeptide chain arranged in a helical configuration of five subunits per turn in the assembled pilus.</text>
</comment>
<dbReference type="NCBIfam" id="TIGR02532">
    <property type="entry name" value="IV_pilin_GFxxxE"/>
    <property type="match status" value="1"/>
</dbReference>
<comment type="caution">
    <text evidence="6">The sequence shown here is derived from an EMBL/GenBank/DDBJ whole genome shotgun (WGS) entry which is preliminary data.</text>
</comment>
<dbReference type="InterPro" id="IPR001082">
    <property type="entry name" value="Pilin"/>
</dbReference>
<dbReference type="RefSeq" id="WP_101410158.1">
    <property type="nucleotide sequence ID" value="NZ_JACFTT010000001.1"/>
</dbReference>
<dbReference type="InterPro" id="IPR000983">
    <property type="entry name" value="Bac_GSPG_pilin"/>
</dbReference>
<dbReference type="AlphaFoldDB" id="A0ABD7SL52"/>
<accession>A0ABD7SL52</accession>
<dbReference type="PANTHER" id="PTHR30093">
    <property type="entry name" value="GENERAL SECRETION PATHWAY PROTEIN G"/>
    <property type="match status" value="1"/>
</dbReference>
<dbReference type="SUPFAM" id="SSF54523">
    <property type="entry name" value="Pili subunits"/>
    <property type="match status" value="1"/>
</dbReference>
<keyword evidence="5" id="KW-0812">Transmembrane</keyword>
<dbReference type="Pfam" id="PF00114">
    <property type="entry name" value="Pilin"/>
    <property type="match status" value="1"/>
</dbReference>
<evidence type="ECO:0000256" key="1">
    <source>
        <dbReference type="ARBA" id="ARBA00005233"/>
    </source>
</evidence>
<proteinExistence type="inferred from homology"/>
<comment type="similarity">
    <text evidence="1 4">Belongs to the N-Me-Phe pilin family.</text>
</comment>
<evidence type="ECO:0000256" key="3">
    <source>
        <dbReference type="ARBA" id="ARBA00022481"/>
    </source>
</evidence>
<dbReference type="PROSITE" id="PS00409">
    <property type="entry name" value="PROKAR_NTER_METHYL"/>
    <property type="match status" value="1"/>
</dbReference>
<keyword evidence="3" id="KW-0488">Methylation</keyword>
<gene>
    <name evidence="6" type="ORF">FXF03_10580</name>
</gene>
<dbReference type="PRINTS" id="PR00813">
    <property type="entry name" value="BCTERIALGSPG"/>
</dbReference>
<evidence type="ECO:0000256" key="2">
    <source>
        <dbReference type="ARBA" id="ARBA00011156"/>
    </source>
</evidence>
<organism evidence="6 7">
    <name type="scientific">Vibrio cholerae</name>
    <dbReference type="NCBI Taxonomy" id="666"/>
    <lineage>
        <taxon>Bacteria</taxon>
        <taxon>Pseudomonadati</taxon>
        <taxon>Pseudomonadota</taxon>
        <taxon>Gammaproteobacteria</taxon>
        <taxon>Vibrionales</taxon>
        <taxon>Vibrionaceae</taxon>
        <taxon>Vibrio</taxon>
    </lineage>
</organism>
<dbReference type="PANTHER" id="PTHR30093:SF34">
    <property type="entry name" value="PREPILIN PEPTIDASE-DEPENDENT PROTEIN D"/>
    <property type="match status" value="1"/>
</dbReference>
<evidence type="ECO:0000313" key="6">
    <source>
        <dbReference type="EMBL" id="TXX64915.1"/>
    </source>
</evidence>
<evidence type="ECO:0000256" key="5">
    <source>
        <dbReference type="SAM" id="Phobius"/>
    </source>
</evidence>
<dbReference type="InterPro" id="IPR045584">
    <property type="entry name" value="Pilin-like"/>
</dbReference>